<reference evidence="1 2" key="1">
    <citation type="submission" date="2018-05" db="EMBL/GenBank/DDBJ databases">
        <title>Freshwater and sediment microbial communities from various areas in North America, analyzing microbe dynamics in response to fracking.</title>
        <authorList>
            <person name="Lamendella R."/>
        </authorList>
    </citation>
    <scope>NUCLEOTIDE SEQUENCE [LARGE SCALE GENOMIC DNA]</scope>
    <source>
        <strain evidence="1 2">15_TX</strain>
    </source>
</reference>
<dbReference type="AlphaFoldDB" id="A0A2V3A853"/>
<dbReference type="Proteomes" id="UP000247150">
    <property type="component" value="Unassembled WGS sequence"/>
</dbReference>
<dbReference type="EMBL" id="QGTW01000002">
    <property type="protein sequence ID" value="PWW31103.1"/>
    <property type="molecule type" value="Genomic_DNA"/>
</dbReference>
<proteinExistence type="predicted"/>
<dbReference type="Pfam" id="PF10604">
    <property type="entry name" value="Polyketide_cyc2"/>
    <property type="match status" value="1"/>
</dbReference>
<dbReference type="InterPro" id="IPR019587">
    <property type="entry name" value="Polyketide_cyclase/dehydratase"/>
</dbReference>
<accession>A0A2V3A853</accession>
<name>A0A2V3A853_9BACI</name>
<comment type="caution">
    <text evidence="1">The sequence shown here is derived from an EMBL/GenBank/DDBJ whole genome shotgun (WGS) entry which is preliminary data.</text>
</comment>
<dbReference type="Gene3D" id="3.30.530.20">
    <property type="match status" value="1"/>
</dbReference>
<dbReference type="RefSeq" id="WP_110063653.1">
    <property type="nucleotide sequence ID" value="NZ_QGTW01000002.1"/>
</dbReference>
<organism evidence="1 2">
    <name type="scientific">Cytobacillus oceanisediminis</name>
    <dbReference type="NCBI Taxonomy" id="665099"/>
    <lineage>
        <taxon>Bacteria</taxon>
        <taxon>Bacillati</taxon>
        <taxon>Bacillota</taxon>
        <taxon>Bacilli</taxon>
        <taxon>Bacillales</taxon>
        <taxon>Bacillaceae</taxon>
        <taxon>Cytobacillus</taxon>
    </lineage>
</organism>
<evidence type="ECO:0000313" key="2">
    <source>
        <dbReference type="Proteomes" id="UP000247150"/>
    </source>
</evidence>
<dbReference type="InterPro" id="IPR023393">
    <property type="entry name" value="START-like_dom_sf"/>
</dbReference>
<sequence>MADFRSSEIINKPVHEVFNYMVTMENAPELMPYVVKVEKQTEGEIGRGTKFIETRMVRGKNIKADVEIIDFEKDKTYTTRSNANGLITEYKYAFYEIEEGTQVEMEANVKTSGLVAKLTKRFIVNIVKQEDGSQLQYLKEMLEK</sequence>
<protein>
    <submittedName>
        <fullName evidence="1">Polyketide cyclase/dehydrase/lipid transport protein</fullName>
    </submittedName>
</protein>
<gene>
    <name evidence="1" type="ORF">DFO73_10297</name>
</gene>
<dbReference type="OrthoDB" id="1903764at2"/>
<evidence type="ECO:0000313" key="1">
    <source>
        <dbReference type="EMBL" id="PWW31103.1"/>
    </source>
</evidence>
<dbReference type="SUPFAM" id="SSF55961">
    <property type="entry name" value="Bet v1-like"/>
    <property type="match status" value="1"/>
</dbReference>